<reference evidence="6 7" key="1">
    <citation type="submission" date="2019-02" db="EMBL/GenBank/DDBJ databases">
        <title>Hansschlegelia quercus sp. nov., a novel methylotrophic bacterium from buds of oak (Quercus robur L.).</title>
        <authorList>
            <person name="Agafonova N.V."/>
            <person name="Kaparullina E.N."/>
            <person name="Grouzdev D.S."/>
            <person name="Doronina N.V."/>
        </authorList>
    </citation>
    <scope>NUCLEOTIDE SEQUENCE [LARGE SCALE GENOMIC DNA]</scope>
    <source>
        <strain evidence="6 7">Dub</strain>
    </source>
</reference>
<comment type="similarity">
    <text evidence="1">Belongs to the Gfa family.</text>
</comment>
<evidence type="ECO:0000256" key="3">
    <source>
        <dbReference type="ARBA" id="ARBA00022833"/>
    </source>
</evidence>
<keyword evidence="4" id="KW-0456">Lyase</keyword>
<dbReference type="InterPro" id="IPR011057">
    <property type="entry name" value="Mss4-like_sf"/>
</dbReference>
<evidence type="ECO:0000313" key="7">
    <source>
        <dbReference type="Proteomes" id="UP000291613"/>
    </source>
</evidence>
<dbReference type="OrthoDB" id="9807246at2"/>
<accession>A0A4Q9GN51</accession>
<organism evidence="6 7">
    <name type="scientific">Hansschlegelia quercus</name>
    <dbReference type="NCBI Taxonomy" id="2528245"/>
    <lineage>
        <taxon>Bacteria</taxon>
        <taxon>Pseudomonadati</taxon>
        <taxon>Pseudomonadota</taxon>
        <taxon>Alphaproteobacteria</taxon>
        <taxon>Hyphomicrobiales</taxon>
        <taxon>Methylopilaceae</taxon>
        <taxon>Hansschlegelia</taxon>
    </lineage>
</organism>
<dbReference type="PROSITE" id="PS51891">
    <property type="entry name" value="CENP_V_GFA"/>
    <property type="match status" value="1"/>
</dbReference>
<name>A0A4Q9GN51_9HYPH</name>
<dbReference type="Pfam" id="PF04828">
    <property type="entry name" value="GFA"/>
    <property type="match status" value="1"/>
</dbReference>
<dbReference type="PANTHER" id="PTHR33337">
    <property type="entry name" value="GFA DOMAIN-CONTAINING PROTEIN"/>
    <property type="match status" value="1"/>
</dbReference>
<evidence type="ECO:0000256" key="2">
    <source>
        <dbReference type="ARBA" id="ARBA00022723"/>
    </source>
</evidence>
<dbReference type="RefSeq" id="WP_131003318.1">
    <property type="nucleotide sequence ID" value="NZ_JBHSZR010000007.1"/>
</dbReference>
<keyword evidence="3" id="KW-0862">Zinc</keyword>
<dbReference type="SUPFAM" id="SSF51316">
    <property type="entry name" value="Mss4-like"/>
    <property type="match status" value="1"/>
</dbReference>
<dbReference type="Proteomes" id="UP000291613">
    <property type="component" value="Unassembled WGS sequence"/>
</dbReference>
<dbReference type="GO" id="GO:0046872">
    <property type="term" value="F:metal ion binding"/>
    <property type="evidence" value="ECO:0007669"/>
    <property type="project" value="UniProtKB-KW"/>
</dbReference>
<gene>
    <name evidence="6" type="ORF">EYR15_09530</name>
</gene>
<feature type="domain" description="CENP-V/GFA" evidence="5">
    <location>
        <begin position="5"/>
        <end position="141"/>
    </location>
</feature>
<dbReference type="AlphaFoldDB" id="A0A4Q9GN51"/>
<sequence length="164" mass="18467">MPMTLEGSCRCGGVAFSLESSGPYPYQLCYCTICRKTAGGGGYAINLIGDARTLKVSGEAKPSVYRAEIADENGTCETSSAERNFCPRCGTALWLFDPEWPELIHPFASAIDTDLPVPPDRTHLMLRFKASWVNPDFRPDDQRFDVYPKESIEDWHRRHGLWME</sequence>
<evidence type="ECO:0000259" key="5">
    <source>
        <dbReference type="PROSITE" id="PS51891"/>
    </source>
</evidence>
<dbReference type="PANTHER" id="PTHR33337:SF44">
    <property type="entry name" value="DUF636 DOMAIN PROTEIN (AFU_ORTHOLOGUE AFUA_1G09754)"/>
    <property type="match status" value="1"/>
</dbReference>
<evidence type="ECO:0000256" key="4">
    <source>
        <dbReference type="ARBA" id="ARBA00023239"/>
    </source>
</evidence>
<dbReference type="InterPro" id="IPR006913">
    <property type="entry name" value="CENP-V/GFA"/>
</dbReference>
<evidence type="ECO:0000313" key="6">
    <source>
        <dbReference type="EMBL" id="TBN53260.1"/>
    </source>
</evidence>
<keyword evidence="2" id="KW-0479">Metal-binding</keyword>
<proteinExistence type="inferred from homology"/>
<comment type="caution">
    <text evidence="6">The sequence shown here is derived from an EMBL/GenBank/DDBJ whole genome shotgun (WGS) entry which is preliminary data.</text>
</comment>
<protein>
    <submittedName>
        <fullName evidence="6">GFA family protein</fullName>
    </submittedName>
</protein>
<evidence type="ECO:0000256" key="1">
    <source>
        <dbReference type="ARBA" id="ARBA00005495"/>
    </source>
</evidence>
<keyword evidence="7" id="KW-1185">Reference proteome</keyword>
<dbReference type="Gene3D" id="3.90.1590.10">
    <property type="entry name" value="glutathione-dependent formaldehyde- activating enzyme (gfa)"/>
    <property type="match status" value="1"/>
</dbReference>
<dbReference type="EMBL" id="SIUB01000004">
    <property type="protein sequence ID" value="TBN53260.1"/>
    <property type="molecule type" value="Genomic_DNA"/>
</dbReference>
<dbReference type="GO" id="GO:0016846">
    <property type="term" value="F:carbon-sulfur lyase activity"/>
    <property type="evidence" value="ECO:0007669"/>
    <property type="project" value="InterPro"/>
</dbReference>